<name>A0A2H1HY63_BRELN</name>
<evidence type="ECO:0000313" key="2">
    <source>
        <dbReference type="Proteomes" id="UP000234641"/>
    </source>
</evidence>
<protein>
    <submittedName>
        <fullName evidence="1">Uncharacterized protein</fullName>
    </submittedName>
</protein>
<proteinExistence type="predicted"/>
<sequence>MDSRERSAHKIAVDYGHADMRGHQHTDECIESTDFNAPDCIDIAPHQVSDRLGRLSKVGRIEQTFADDVRCTDRADMNDTGVVWEFVGPHHCNAGFRREAAQKILADSTIAAASRTEERCPGSERVEVS</sequence>
<accession>A0A2H1HY63</accession>
<reference evidence="1 2" key="1">
    <citation type="submission" date="2017-03" db="EMBL/GenBank/DDBJ databases">
        <authorList>
            <person name="Afonso C.L."/>
            <person name="Miller P.J."/>
            <person name="Scott M.A."/>
            <person name="Spackman E."/>
            <person name="Goraichik I."/>
            <person name="Dimitrov K.M."/>
            <person name="Suarez D.L."/>
            <person name="Swayne D.E."/>
        </authorList>
    </citation>
    <scope>NUCLEOTIDE SEQUENCE [LARGE SCALE GENOMIC DNA]</scope>
    <source>
        <strain evidence="1 2">ATCC 9172</strain>
    </source>
</reference>
<organism evidence="1 2">
    <name type="scientific">Brevibacterium linens ATCC 9172</name>
    <dbReference type="NCBI Taxonomy" id="1255617"/>
    <lineage>
        <taxon>Bacteria</taxon>
        <taxon>Bacillati</taxon>
        <taxon>Actinomycetota</taxon>
        <taxon>Actinomycetes</taxon>
        <taxon>Micrococcales</taxon>
        <taxon>Brevibacteriaceae</taxon>
        <taxon>Brevibacterium</taxon>
    </lineage>
</organism>
<gene>
    <name evidence="1" type="ORF">BLIN9172_00598</name>
</gene>
<dbReference type="AlphaFoldDB" id="A0A2H1HY63"/>
<evidence type="ECO:0000313" key="1">
    <source>
        <dbReference type="EMBL" id="SMX67873.1"/>
    </source>
</evidence>
<dbReference type="EMBL" id="FXYY01000002">
    <property type="protein sequence ID" value="SMX67873.1"/>
    <property type="molecule type" value="Genomic_DNA"/>
</dbReference>
<dbReference type="Proteomes" id="UP000234641">
    <property type="component" value="Unassembled WGS sequence"/>
</dbReference>